<evidence type="ECO:0000256" key="1">
    <source>
        <dbReference type="ARBA" id="ARBA00008276"/>
    </source>
</evidence>
<dbReference type="InterPro" id="IPR001645">
    <property type="entry name" value="Folylpolyglutamate_synth"/>
</dbReference>
<dbReference type="GO" id="GO:0008841">
    <property type="term" value="F:dihydrofolate synthase activity"/>
    <property type="evidence" value="ECO:0007669"/>
    <property type="project" value="TreeGrafter"/>
</dbReference>
<sequence length="241" mass="26572">DHMEILGENLTKIAIEKAGIMKIDVICLSAYQNNEVTAALQSMASLKGTPLHFLNGKKTEIAVHIPGEKQKENTELALLVLDHLNGFNISDLAIMKGLNSVRWHGRNQMVQDNPPVIFDVAHNVDGFRCFLDYYQSLEITGPSILVLALYLRKQIQDIIPDLESSFQYIICTETGGHKQMPAEILGSHFSSNHSVDIIKDSTKAIQKGLGRLSSKGCMAILGTHCLGPAVNEIFKISFDSL</sequence>
<evidence type="ECO:0000256" key="3">
    <source>
        <dbReference type="ARBA" id="ARBA00022723"/>
    </source>
</evidence>
<dbReference type="InterPro" id="IPR036615">
    <property type="entry name" value="Mur_ligase_C_dom_sf"/>
</dbReference>
<feature type="non-terminal residue" evidence="8">
    <location>
        <position position="1"/>
    </location>
</feature>
<dbReference type="Pfam" id="PF02875">
    <property type="entry name" value="Mur_ligase_C"/>
    <property type="match status" value="1"/>
</dbReference>
<dbReference type="GO" id="GO:0005737">
    <property type="term" value="C:cytoplasm"/>
    <property type="evidence" value="ECO:0007669"/>
    <property type="project" value="TreeGrafter"/>
</dbReference>
<evidence type="ECO:0000313" key="8">
    <source>
        <dbReference type="EMBL" id="SVE15131.1"/>
    </source>
</evidence>
<evidence type="ECO:0000256" key="2">
    <source>
        <dbReference type="ARBA" id="ARBA00022598"/>
    </source>
</evidence>
<gene>
    <name evidence="8" type="ORF">METZ01_LOCUS467985</name>
</gene>
<dbReference type="GO" id="GO:0046872">
    <property type="term" value="F:metal ion binding"/>
    <property type="evidence" value="ECO:0007669"/>
    <property type="project" value="UniProtKB-KW"/>
</dbReference>
<protein>
    <recommendedName>
        <fullName evidence="7">Mur ligase C-terminal domain-containing protein</fullName>
    </recommendedName>
</protein>
<keyword evidence="6" id="KW-0460">Magnesium</keyword>
<dbReference type="SUPFAM" id="SSF53623">
    <property type="entry name" value="MurD-like peptide ligases, catalytic domain"/>
    <property type="match status" value="1"/>
</dbReference>
<reference evidence="8" key="1">
    <citation type="submission" date="2018-05" db="EMBL/GenBank/DDBJ databases">
        <authorList>
            <person name="Lanie J.A."/>
            <person name="Ng W.-L."/>
            <person name="Kazmierczak K.M."/>
            <person name="Andrzejewski T.M."/>
            <person name="Davidsen T.M."/>
            <person name="Wayne K.J."/>
            <person name="Tettelin H."/>
            <person name="Glass J.I."/>
            <person name="Rusch D."/>
            <person name="Podicherti R."/>
            <person name="Tsui H.-C.T."/>
            <person name="Winkler M.E."/>
        </authorList>
    </citation>
    <scope>NUCLEOTIDE SEQUENCE</scope>
</reference>
<dbReference type="PANTHER" id="PTHR11136:SF0">
    <property type="entry name" value="DIHYDROFOLATE SYNTHETASE-RELATED"/>
    <property type="match status" value="1"/>
</dbReference>
<dbReference type="EMBL" id="UINC01197571">
    <property type="protein sequence ID" value="SVE15131.1"/>
    <property type="molecule type" value="Genomic_DNA"/>
</dbReference>
<comment type="similarity">
    <text evidence="1">Belongs to the folylpolyglutamate synthase family.</text>
</comment>
<dbReference type="GO" id="GO:0005524">
    <property type="term" value="F:ATP binding"/>
    <property type="evidence" value="ECO:0007669"/>
    <property type="project" value="UniProtKB-KW"/>
</dbReference>
<dbReference type="PANTHER" id="PTHR11136">
    <property type="entry name" value="FOLYLPOLYGLUTAMATE SYNTHASE-RELATED"/>
    <property type="match status" value="1"/>
</dbReference>
<evidence type="ECO:0000259" key="7">
    <source>
        <dbReference type="Pfam" id="PF02875"/>
    </source>
</evidence>
<dbReference type="Gene3D" id="3.40.1190.10">
    <property type="entry name" value="Mur-like, catalytic domain"/>
    <property type="match status" value="1"/>
</dbReference>
<keyword evidence="5" id="KW-0067">ATP-binding</keyword>
<dbReference type="GO" id="GO:0004326">
    <property type="term" value="F:tetrahydrofolylpolyglutamate synthase activity"/>
    <property type="evidence" value="ECO:0007669"/>
    <property type="project" value="InterPro"/>
</dbReference>
<dbReference type="SUPFAM" id="SSF53244">
    <property type="entry name" value="MurD-like peptide ligases, peptide-binding domain"/>
    <property type="match status" value="1"/>
</dbReference>
<dbReference type="InterPro" id="IPR004101">
    <property type="entry name" value="Mur_ligase_C"/>
</dbReference>
<name>A0A383B5G0_9ZZZZ</name>
<keyword evidence="2" id="KW-0436">Ligase</keyword>
<evidence type="ECO:0000256" key="5">
    <source>
        <dbReference type="ARBA" id="ARBA00022840"/>
    </source>
</evidence>
<evidence type="ECO:0000256" key="4">
    <source>
        <dbReference type="ARBA" id="ARBA00022741"/>
    </source>
</evidence>
<organism evidence="8">
    <name type="scientific">marine metagenome</name>
    <dbReference type="NCBI Taxonomy" id="408172"/>
    <lineage>
        <taxon>unclassified sequences</taxon>
        <taxon>metagenomes</taxon>
        <taxon>ecological metagenomes</taxon>
    </lineage>
</organism>
<proteinExistence type="inferred from homology"/>
<dbReference type="InterPro" id="IPR036565">
    <property type="entry name" value="Mur-like_cat_sf"/>
</dbReference>
<dbReference type="Gene3D" id="3.90.190.20">
    <property type="entry name" value="Mur ligase, C-terminal domain"/>
    <property type="match status" value="1"/>
</dbReference>
<keyword evidence="4" id="KW-0547">Nucleotide-binding</keyword>
<evidence type="ECO:0000256" key="6">
    <source>
        <dbReference type="ARBA" id="ARBA00022842"/>
    </source>
</evidence>
<accession>A0A383B5G0</accession>
<feature type="domain" description="Mur ligase C-terminal" evidence="7">
    <location>
        <begin position="105"/>
        <end position="216"/>
    </location>
</feature>
<dbReference type="AlphaFoldDB" id="A0A383B5G0"/>
<keyword evidence="3" id="KW-0479">Metal-binding</keyword>